<feature type="compositionally biased region" description="Low complexity" evidence="9">
    <location>
        <begin position="715"/>
        <end position="725"/>
    </location>
</feature>
<evidence type="ECO:0000256" key="5">
    <source>
        <dbReference type="ARBA" id="ARBA00023204"/>
    </source>
</evidence>
<feature type="compositionally biased region" description="Low complexity" evidence="9">
    <location>
        <begin position="1084"/>
        <end position="1102"/>
    </location>
</feature>
<comment type="subcellular location">
    <subcellularLocation>
        <location evidence="2">Chromosome</location>
    </subcellularLocation>
    <subcellularLocation>
        <location evidence="1">Nucleus</location>
    </subcellularLocation>
</comment>
<dbReference type="GO" id="GO:0005694">
    <property type="term" value="C:chromosome"/>
    <property type="evidence" value="ECO:0007669"/>
    <property type="project" value="UniProtKB-SubCell"/>
</dbReference>
<dbReference type="AlphaFoldDB" id="A0A640KE71"/>
<dbReference type="OrthoDB" id="552194at2759"/>
<dbReference type="Proteomes" id="UP000419144">
    <property type="component" value="Unassembled WGS sequence"/>
</dbReference>
<dbReference type="InterPro" id="IPR040227">
    <property type="entry name" value="Nibrin-rel"/>
</dbReference>
<evidence type="ECO:0000313" key="12">
    <source>
        <dbReference type="Proteomes" id="UP000419144"/>
    </source>
</evidence>
<keyword evidence="5" id="KW-0234">DNA repair</keyword>
<feature type="compositionally biased region" description="Low complexity" evidence="9">
    <location>
        <begin position="610"/>
        <end position="627"/>
    </location>
</feature>
<dbReference type="GO" id="GO:0030870">
    <property type="term" value="C:Mre11 complex"/>
    <property type="evidence" value="ECO:0007669"/>
    <property type="project" value="InterPro"/>
</dbReference>
<feature type="region of interest" description="Disordered" evidence="9">
    <location>
        <begin position="968"/>
        <end position="1116"/>
    </location>
</feature>
<accession>A0A640KE71</accession>
<evidence type="ECO:0000256" key="9">
    <source>
        <dbReference type="SAM" id="MobiDB-lite"/>
    </source>
</evidence>
<evidence type="ECO:0000256" key="2">
    <source>
        <dbReference type="ARBA" id="ARBA00004286"/>
    </source>
</evidence>
<dbReference type="GO" id="GO:0007095">
    <property type="term" value="P:mitotic G2 DNA damage checkpoint signaling"/>
    <property type="evidence" value="ECO:0007669"/>
    <property type="project" value="InterPro"/>
</dbReference>
<feature type="region of interest" description="Disordered" evidence="9">
    <location>
        <begin position="835"/>
        <end position="878"/>
    </location>
</feature>
<dbReference type="InterPro" id="IPR008984">
    <property type="entry name" value="SMAD_FHA_dom_sf"/>
</dbReference>
<dbReference type="Gene3D" id="2.60.200.20">
    <property type="match status" value="1"/>
</dbReference>
<evidence type="ECO:0000259" key="10">
    <source>
        <dbReference type="PROSITE" id="PS50006"/>
    </source>
</evidence>
<keyword evidence="3" id="KW-0158">Chromosome</keyword>
<reference evidence="11" key="1">
    <citation type="submission" date="2019-11" db="EMBL/GenBank/DDBJ databases">
        <title>Leishmania tarentolae CDS.</title>
        <authorList>
            <person name="Goto Y."/>
            <person name="Yamagishi J."/>
        </authorList>
    </citation>
    <scope>NUCLEOTIDE SEQUENCE [LARGE SCALE GENOMIC DNA]</scope>
    <source>
        <strain evidence="11">Parrot Tar II</strain>
    </source>
</reference>
<dbReference type="VEuPathDB" id="TriTrypDB:LtaPh_1603200"/>
<dbReference type="PANTHER" id="PTHR12162:SF0">
    <property type="entry name" value="NIBRIN"/>
    <property type="match status" value="1"/>
</dbReference>
<gene>
    <name evidence="11" type="ORF">LtaPh_1603200</name>
</gene>
<dbReference type="SMART" id="SM00240">
    <property type="entry name" value="FHA"/>
    <property type="match status" value="1"/>
</dbReference>
<dbReference type="PANTHER" id="PTHR12162">
    <property type="entry name" value="NIBRIN-RELATED"/>
    <property type="match status" value="1"/>
</dbReference>
<feature type="compositionally biased region" description="Polar residues" evidence="9">
    <location>
        <begin position="1028"/>
        <end position="1040"/>
    </location>
</feature>
<dbReference type="SUPFAM" id="SSF49879">
    <property type="entry name" value="SMAD/FHA domain"/>
    <property type="match status" value="1"/>
</dbReference>
<feature type="compositionally biased region" description="Polar residues" evidence="9">
    <location>
        <begin position="998"/>
        <end position="1010"/>
    </location>
</feature>
<feature type="region of interest" description="Disordered" evidence="9">
    <location>
        <begin position="610"/>
        <end position="672"/>
    </location>
</feature>
<organism evidence="11 12">
    <name type="scientific">Leishmania tarentolae</name>
    <name type="common">Sauroleishmania tarentolae</name>
    <dbReference type="NCBI Taxonomy" id="5689"/>
    <lineage>
        <taxon>Eukaryota</taxon>
        <taxon>Discoba</taxon>
        <taxon>Euglenozoa</taxon>
        <taxon>Kinetoplastea</taxon>
        <taxon>Metakinetoplastina</taxon>
        <taxon>Trypanosomatida</taxon>
        <taxon>Trypanosomatidae</taxon>
        <taxon>Leishmaniinae</taxon>
        <taxon>Leishmania</taxon>
        <taxon>lizard Leishmania</taxon>
    </lineage>
</organism>
<name>A0A640KE71_LEITA</name>
<dbReference type="InterPro" id="IPR000253">
    <property type="entry name" value="FHA_dom"/>
</dbReference>
<evidence type="ECO:0000256" key="8">
    <source>
        <dbReference type="ARBA" id="ARBA00044757"/>
    </source>
</evidence>
<protein>
    <recommendedName>
        <fullName evidence="10">FHA domain-containing protein</fullName>
    </recommendedName>
</protein>
<evidence type="ECO:0000256" key="3">
    <source>
        <dbReference type="ARBA" id="ARBA00022454"/>
    </source>
</evidence>
<sequence>MYIVELNYGDGEIHRHFLLPGKTYTLGRKACHILLPAAEPSISRHHATIFVASMPRCSVFDPMAQLEIRIEDVSKHGTFVDRERIGNGNSRFLYPEDRIRLGLRVTARIIPVMLVLAISPNLTDASLDLVLDACVHIGALLIEDCVPAPLSYYEQHTNCIGFLYVAEDGFTMEATVMTALGYGYTLVTPNYISNLVHSLEKRSTLMPGEFPSLSSPVPASPRLCSVHYRRPAQTFFSVTEFLSIGRPMMATVFRDCTFVLLERALEETYSEVLRLFGGTVETLALDAVDTWRSRQSSSPLLPLTTVVLVGEADFQGVSDEVVQRSGGGGVFSTAHAHPVMCGYLTMYKYGVCLIPEENVHLALYRNDFKELNTKPRSRYLQRIPEDVLADASLSSVDATPLARRSGTYTGSSSASRQGSTTRVLESPAKAPPSPAAAVDSAPVITRRSREPSSNAGYSPRRAEVGESTMTTALSVIEAPTAAPANASVDKQRCNGSRDASPNPVSSPHSVHGASSASAARETSSNSASAGQSGDGAVSLTMPVGVVPPSANFDGSLHAQDTVASYSRSLVTSVATTALPPAGTGGGGGRNTALQCEGRCIAATSAAVTTVSPSAAPAPQRTRTTTTRRNSHPFSLSARQRNGGEESDDEECTNNGTGAVLGPEEAEGSQGHRHGISSLIRRASGGLRQSSIGNATVLHSWRNDGVACSLSRTASSLQSPGASAAGSGRGHQAPPMFDERLQRRPHAISEERRGNSARGALRRCGSTLDTENSAANSAMPPMALSSSTSPATNGCTGNTTATVMAHQCAGPQKSIPAPATPAVACLAAVEPAPSKRPLTERVNGKAMRKANDTAPPPPEIRRGEQRLAGASSSSPLCGLARLNPSLDPIRSGSHNDRERCTTAEHDVVVYTALQVGVSPPRQRVEAVRIGSASGRLVSVSRDFDAFLSRHIEPADDGVDAVRNQRRVVRSDSLNNGHQHVPHSAARSASARRPPPSFQRCDSSQMRESATPNRLIAPRFSSSVPRSRSAQAHSSVPQSWPQQAAEDGAAHKTSVGNSGEGRSCSTSSRPGSIQRRCGSPTQGNRAPSAATTTSSSVSVAPQVSGLRNDSASSARTPSNNVTVESYLRMNKMLHTHCQSFISQFLDNFVRDTERTVRCVMRQTYMDSTSKQMLEDGVGRVWEFLYYVNSTYAEIPAMYSTTRTRAVCQKVWQKSHYALSKVRSCYKAVNCNEPSVLTRACAALSTRTVAPPHQR</sequence>
<comment type="similarity">
    <text evidence="8">Belongs to the Nibrin family.</text>
</comment>
<keyword evidence="4" id="KW-0227">DNA damage</keyword>
<feature type="region of interest" description="Disordered" evidence="9">
    <location>
        <begin position="402"/>
        <end position="466"/>
    </location>
</feature>
<dbReference type="CDD" id="cd22667">
    <property type="entry name" value="FHA_NBN"/>
    <property type="match status" value="1"/>
</dbReference>
<dbReference type="PROSITE" id="PS50006">
    <property type="entry name" value="FHA_DOMAIN"/>
    <property type="match status" value="1"/>
</dbReference>
<evidence type="ECO:0000313" key="11">
    <source>
        <dbReference type="EMBL" id="GET87385.1"/>
    </source>
</evidence>
<dbReference type="FunFam" id="2.60.200.20:FF:000017">
    <property type="entry name" value="Nibrin"/>
    <property type="match status" value="1"/>
</dbReference>
<dbReference type="GO" id="GO:0003684">
    <property type="term" value="F:damaged DNA binding"/>
    <property type="evidence" value="ECO:0007669"/>
    <property type="project" value="TreeGrafter"/>
</dbReference>
<keyword evidence="12" id="KW-1185">Reference proteome</keyword>
<feature type="compositionally biased region" description="Low complexity" evidence="9">
    <location>
        <begin position="500"/>
        <end position="529"/>
    </location>
</feature>
<feature type="region of interest" description="Disordered" evidence="9">
    <location>
        <begin position="747"/>
        <end position="790"/>
    </location>
</feature>
<feature type="domain" description="FHA" evidence="10">
    <location>
        <begin position="24"/>
        <end position="85"/>
    </location>
</feature>
<dbReference type="GO" id="GO:0000724">
    <property type="term" value="P:double-strand break repair via homologous recombination"/>
    <property type="evidence" value="ECO:0007669"/>
    <property type="project" value="TreeGrafter"/>
</dbReference>
<keyword evidence="6" id="KW-0539">Nucleus</keyword>
<dbReference type="Pfam" id="PF00498">
    <property type="entry name" value="FHA"/>
    <property type="match status" value="1"/>
</dbReference>
<evidence type="ECO:0000256" key="7">
    <source>
        <dbReference type="ARBA" id="ARBA00023306"/>
    </source>
</evidence>
<evidence type="ECO:0000256" key="6">
    <source>
        <dbReference type="ARBA" id="ARBA00023242"/>
    </source>
</evidence>
<feature type="compositionally biased region" description="Polar residues" evidence="9">
    <location>
        <begin position="766"/>
        <end position="775"/>
    </location>
</feature>
<comment type="caution">
    <text evidence="11">The sequence shown here is derived from an EMBL/GenBank/DDBJ whole genome shotgun (WGS) entry which is preliminary data.</text>
</comment>
<evidence type="ECO:0000256" key="1">
    <source>
        <dbReference type="ARBA" id="ARBA00004123"/>
    </source>
</evidence>
<evidence type="ECO:0000256" key="4">
    <source>
        <dbReference type="ARBA" id="ARBA00022763"/>
    </source>
</evidence>
<feature type="compositionally biased region" description="Polar residues" evidence="9">
    <location>
        <begin position="406"/>
        <end position="423"/>
    </location>
</feature>
<feature type="compositionally biased region" description="Low complexity" evidence="9">
    <location>
        <begin position="1016"/>
        <end position="1027"/>
    </location>
</feature>
<proteinExistence type="inferred from homology"/>
<feature type="region of interest" description="Disordered" evidence="9">
    <location>
        <begin position="480"/>
        <end position="535"/>
    </location>
</feature>
<feature type="compositionally biased region" description="Polar residues" evidence="9">
    <location>
        <begin position="1103"/>
        <end position="1116"/>
    </location>
</feature>
<dbReference type="EMBL" id="BLBS01000020">
    <property type="protein sequence ID" value="GET87385.1"/>
    <property type="molecule type" value="Genomic_DNA"/>
</dbReference>
<keyword evidence="7" id="KW-0131">Cell cycle</keyword>
<feature type="region of interest" description="Disordered" evidence="9">
    <location>
        <begin position="715"/>
        <end position="735"/>
    </location>
</feature>